<evidence type="ECO:0000256" key="4">
    <source>
        <dbReference type="SAM" id="SignalP"/>
    </source>
</evidence>
<feature type="signal peptide" evidence="4">
    <location>
        <begin position="1"/>
        <end position="22"/>
    </location>
</feature>
<dbReference type="InterPro" id="IPR037066">
    <property type="entry name" value="Plug_dom_sf"/>
</dbReference>
<dbReference type="Gene3D" id="2.170.130.10">
    <property type="entry name" value="TonB-dependent receptor, plug domain"/>
    <property type="match status" value="1"/>
</dbReference>
<comment type="caution">
    <text evidence="6">The sequence shown here is derived from an EMBL/GenBank/DDBJ whole genome shotgun (WGS) entry which is preliminary data.</text>
</comment>
<dbReference type="InterPro" id="IPR013783">
    <property type="entry name" value="Ig-like_fold"/>
</dbReference>
<proteinExistence type="predicted"/>
<keyword evidence="3" id="KW-0998">Cell outer membrane</keyword>
<feature type="chain" id="PRO_5045492212" evidence="4">
    <location>
        <begin position="23"/>
        <end position="1095"/>
    </location>
</feature>
<dbReference type="Pfam" id="PF13620">
    <property type="entry name" value="CarboxypepD_reg"/>
    <property type="match status" value="1"/>
</dbReference>
<dbReference type="Pfam" id="PF25183">
    <property type="entry name" value="OMP_b-brl_4"/>
    <property type="match status" value="2"/>
</dbReference>
<evidence type="ECO:0000256" key="1">
    <source>
        <dbReference type="ARBA" id="ARBA00004442"/>
    </source>
</evidence>
<accession>A0ABU9XZN9</accession>
<feature type="domain" description="TonB-dependent transporter Oar-like beta-barrel" evidence="5">
    <location>
        <begin position="240"/>
        <end position="326"/>
    </location>
</feature>
<keyword evidence="4" id="KW-0732">Signal</keyword>
<sequence length="1095" mass="117055">MRHNLFLGVAIAALVIPAAASAQETTSVISGAVTANGAGVSGAKVVATNVPSGTRSETVTGTDGNFTFSGLRPGGPYTVEVTSTQGNSTVTDIYTVAGQPFNLPIDIAAQTTADVVVTASHIKGAGVIGSGPATVLTANDIANVASVNRDIRDLMRRDPFATLDTSQSTGRQVTFAGTNPRFNRFTVDGVPITDSFGLNPDALPSRRGPVPIDSIGEFQTKVAPYDIREGFFQGGVINAILRSGTNSFQGTGFYSINTDGLTGSRLKPYISNPTGVANQPKFKSQDYGIELSGPIIKDRLFFMVAAERVRADNPFNVAASSITQAQFDQIVSIAKTKYNVDAGGKLTNQGDKDDRIVGRIDANITDGQRLSITGIYTKDQINTLGFNSATAQSTESNDYVKPNRLWAAVATLNSTWSPVVSTETRVMYKNYQSGQNPILAKTAMALICTDAGSAGAITVGSNATQCSSNVSTLAVGPLGSAQTNILRTKTFDAQELVRVSLGDHNIRLLYDYQHVSNYNLFIGQTANPGSTGISSGAYGAYYFDSIAAFQAGIAQEFGYANATTGNPNDAAAIFSYATHTFGLQDDWRVNSTLTINYGARYDLFAGHDRPLFNQAFYDREGFANTAFLSGRGLFQPRVGFDWKATPRFNIHGGVGIFGGGTPDVYIGNSFSSSGVQPVLFSTATNPAYLNNVSLTQVPAGATAALNGTKNAPVAALDPNFKIASQWRGSLSATYDFNLGGMGDHWIFAANVLISKTRQGILYRDGRDHPIVGDSALTPDGRQRYFDITPVSQGGVSGNADTILGNTTRGHGYIGVVSLAKKWDFGLNLFGSFTYQDVWDQTATTSSIASSNYGNTAYLDANGAAFGHSNDEVRYSFKYNLGFEHAFFGDYKTRVNLFGETRIGSPYSYTMQDAGTVSGRSQTFGTAGNTSRFLFYVPTGVNDPKIVYAPTVVGGVVTQTADQVAARIDQIINSTGLAKYRGQIAPRNAFNSKWFTKLDLHLEQEIPTFVGKSRISVFADIENLPNLINHKWGEQLRNFFPYTDVVTKVACKQVGTNACAQYTYSAPSTDSFLADQLITVNGSSLYSIRVGARVSF</sequence>
<dbReference type="SUPFAM" id="SSF56935">
    <property type="entry name" value="Porins"/>
    <property type="match status" value="1"/>
</dbReference>
<dbReference type="Proteomes" id="UP001419910">
    <property type="component" value="Unassembled WGS sequence"/>
</dbReference>
<comment type="subcellular location">
    <subcellularLocation>
        <location evidence="1">Cell outer membrane</location>
    </subcellularLocation>
</comment>
<evidence type="ECO:0000313" key="6">
    <source>
        <dbReference type="EMBL" id="MEN2789026.1"/>
    </source>
</evidence>
<organism evidence="6 7">
    <name type="scientific">Sphingomonas oligophenolica</name>
    <dbReference type="NCBI Taxonomy" id="301154"/>
    <lineage>
        <taxon>Bacteria</taxon>
        <taxon>Pseudomonadati</taxon>
        <taxon>Pseudomonadota</taxon>
        <taxon>Alphaproteobacteria</taxon>
        <taxon>Sphingomonadales</taxon>
        <taxon>Sphingomonadaceae</taxon>
        <taxon>Sphingomonas</taxon>
    </lineage>
</organism>
<reference evidence="6 7" key="1">
    <citation type="submission" date="2024-05" db="EMBL/GenBank/DDBJ databases">
        <authorList>
            <person name="Liu Q."/>
            <person name="Xin Y.-H."/>
        </authorList>
    </citation>
    <scope>NUCLEOTIDE SEQUENCE [LARGE SCALE GENOMIC DNA]</scope>
    <source>
        <strain evidence="6 7">CGMCC 1.10181</strain>
    </source>
</reference>
<dbReference type="InterPro" id="IPR057601">
    <property type="entry name" value="Oar-like_b-barrel"/>
</dbReference>
<evidence type="ECO:0000259" key="5">
    <source>
        <dbReference type="Pfam" id="PF25183"/>
    </source>
</evidence>
<dbReference type="Gene3D" id="2.40.170.20">
    <property type="entry name" value="TonB-dependent receptor, beta-barrel domain"/>
    <property type="match status" value="1"/>
</dbReference>
<feature type="domain" description="TonB-dependent transporter Oar-like beta-barrel" evidence="5">
    <location>
        <begin position="348"/>
        <end position="1028"/>
    </location>
</feature>
<name>A0ABU9XZN9_9SPHN</name>
<dbReference type="SUPFAM" id="SSF49478">
    <property type="entry name" value="Cna protein B-type domain"/>
    <property type="match status" value="1"/>
</dbReference>
<evidence type="ECO:0000256" key="2">
    <source>
        <dbReference type="ARBA" id="ARBA00023136"/>
    </source>
</evidence>
<dbReference type="RefSeq" id="WP_343891685.1">
    <property type="nucleotide sequence ID" value="NZ_BAAAEH010000047.1"/>
</dbReference>
<keyword evidence="2" id="KW-0472">Membrane</keyword>
<protein>
    <submittedName>
        <fullName evidence="6">Carboxypeptidase regulatory-like domain-containing protein</fullName>
    </submittedName>
</protein>
<keyword evidence="7" id="KW-1185">Reference proteome</keyword>
<evidence type="ECO:0000313" key="7">
    <source>
        <dbReference type="Proteomes" id="UP001419910"/>
    </source>
</evidence>
<gene>
    <name evidence="6" type="ORF">ABC974_05260</name>
</gene>
<evidence type="ECO:0000256" key="3">
    <source>
        <dbReference type="ARBA" id="ARBA00023237"/>
    </source>
</evidence>
<dbReference type="EMBL" id="JBDIME010000003">
    <property type="protein sequence ID" value="MEN2789026.1"/>
    <property type="molecule type" value="Genomic_DNA"/>
</dbReference>
<dbReference type="Gene3D" id="2.60.40.10">
    <property type="entry name" value="Immunoglobulins"/>
    <property type="match status" value="1"/>
</dbReference>
<dbReference type="InterPro" id="IPR036942">
    <property type="entry name" value="Beta-barrel_TonB_sf"/>
</dbReference>